<name>A0A177KTL1_9BACI</name>
<evidence type="ECO:0000259" key="3">
    <source>
        <dbReference type="Pfam" id="PF07670"/>
    </source>
</evidence>
<gene>
    <name evidence="4" type="ORF">AWH48_04440</name>
</gene>
<organism evidence="4 5">
    <name type="scientific">Domibacillus aminovorans</name>
    <dbReference type="NCBI Taxonomy" id="29332"/>
    <lineage>
        <taxon>Bacteria</taxon>
        <taxon>Bacillati</taxon>
        <taxon>Bacillota</taxon>
        <taxon>Bacilli</taxon>
        <taxon>Bacillales</taxon>
        <taxon>Bacillaceae</taxon>
        <taxon>Domibacillus</taxon>
    </lineage>
</organism>
<accession>A0A177KTL1</accession>
<reference evidence="4 5" key="1">
    <citation type="submission" date="2016-01" db="EMBL/GenBank/DDBJ databases">
        <title>Investigation of taxonomic status of Bacillus aminovorans.</title>
        <authorList>
            <person name="Verma A."/>
            <person name="Pal Y."/>
            <person name="Krishnamurthi S."/>
        </authorList>
    </citation>
    <scope>NUCLEOTIDE SEQUENCE [LARGE SCALE GENOMIC DNA]</scope>
    <source>
        <strain evidence="4 5">DSM 4337</strain>
    </source>
</reference>
<dbReference type="RefSeq" id="WP_018393825.1">
    <property type="nucleotide sequence ID" value="NZ_LQWZ01000023.1"/>
</dbReference>
<keyword evidence="1" id="KW-1133">Transmembrane helix</keyword>
<evidence type="ECO:0000256" key="2">
    <source>
        <dbReference type="SAM" id="SignalP"/>
    </source>
</evidence>
<feature type="signal peptide" evidence="2">
    <location>
        <begin position="1"/>
        <end position="17"/>
    </location>
</feature>
<proteinExistence type="predicted"/>
<sequence length="193" mass="20429">MVSAAFAFLLLSGFVFAAVNGTMADVNTALFQSMEQSVQLALSLAGVILFWTGVMKTAEAAGLVRSLATIVQPILRRLFPDIPHSHPVFGLIASNMAANFFGLGNAATPIGLRTMRELRQLNGDKDSASRSMITFLALNTAGVTLIPTTVIAIGLKHGATNPADIILPAFLATVISACFAIVIDRHYARKRSG</sequence>
<dbReference type="InterPro" id="IPR011642">
    <property type="entry name" value="Gate_dom"/>
</dbReference>
<dbReference type="AlphaFoldDB" id="A0A177KTL1"/>
<feature type="domain" description="Nucleoside transporter/FeoB GTPase Gate" evidence="3">
    <location>
        <begin position="42"/>
        <end position="155"/>
    </location>
</feature>
<evidence type="ECO:0000256" key="1">
    <source>
        <dbReference type="SAM" id="Phobius"/>
    </source>
</evidence>
<dbReference type="Pfam" id="PF07670">
    <property type="entry name" value="Gate"/>
    <property type="match status" value="1"/>
</dbReference>
<feature type="chain" id="PRO_5008066354" evidence="2">
    <location>
        <begin position="18"/>
        <end position="193"/>
    </location>
</feature>
<feature type="transmembrane region" description="Helical" evidence="1">
    <location>
        <begin position="165"/>
        <end position="183"/>
    </location>
</feature>
<keyword evidence="2" id="KW-0732">Signal</keyword>
<feature type="transmembrane region" description="Helical" evidence="1">
    <location>
        <begin position="91"/>
        <end position="112"/>
    </location>
</feature>
<dbReference type="Proteomes" id="UP000077271">
    <property type="component" value="Unassembled WGS sequence"/>
</dbReference>
<dbReference type="EMBL" id="LQWZ01000023">
    <property type="protein sequence ID" value="OAH55931.1"/>
    <property type="molecule type" value="Genomic_DNA"/>
</dbReference>
<evidence type="ECO:0000313" key="5">
    <source>
        <dbReference type="Proteomes" id="UP000077271"/>
    </source>
</evidence>
<keyword evidence="1" id="KW-0812">Transmembrane</keyword>
<feature type="transmembrane region" description="Helical" evidence="1">
    <location>
        <begin position="133"/>
        <end position="153"/>
    </location>
</feature>
<evidence type="ECO:0000313" key="4">
    <source>
        <dbReference type="EMBL" id="OAH55931.1"/>
    </source>
</evidence>
<comment type="caution">
    <text evidence="4">The sequence shown here is derived from an EMBL/GenBank/DDBJ whole genome shotgun (WGS) entry which is preliminary data.</text>
</comment>
<dbReference type="OrthoDB" id="9782481at2"/>
<protein>
    <submittedName>
        <fullName evidence="4">Spore maturation protein</fullName>
    </submittedName>
</protein>
<keyword evidence="1" id="KW-0472">Membrane</keyword>
<feature type="transmembrane region" description="Helical" evidence="1">
    <location>
        <begin position="37"/>
        <end position="55"/>
    </location>
</feature>